<evidence type="ECO:0000313" key="6">
    <source>
        <dbReference type="Proteomes" id="UP000777265"/>
    </source>
</evidence>
<reference evidence="5" key="2">
    <citation type="submission" date="2020-01" db="EMBL/GenBank/DDBJ databases">
        <authorList>
            <person name="Campanaro S."/>
        </authorList>
    </citation>
    <scope>NUCLEOTIDE SEQUENCE</scope>
    <source>
        <strain evidence="5">AS06rmzACSIP_7</strain>
    </source>
</reference>
<dbReference type="EMBL" id="JAAYEE010000091">
    <property type="protein sequence ID" value="NLW34884.1"/>
    <property type="molecule type" value="Genomic_DNA"/>
</dbReference>
<sequence length="342" mass="38859">MSDLVSVVILNYNGRKFIEACVGSVLAQDYPDMEIIVVDNGSSDGSSDVIRERYPQVRLIETGRNLGFAAGNNVGIRWAKGEYIVILNNDAELEQTCITEMKRAIDKDPAYGACASKIYLKFEQNLLDAAGIVVCPDGLSIGRGRLESGDSYNEEVEVFFGSGCCIMCRRTMLEDVRVGGYYFDEDFFMYADDTDLGWRARLRGWKCIYTPDARVYHAHSAASGSYSHLKAFHVERNRIWIPVKYFPLILILYGQFFTVARYLFQAYGAFSGKGASGAFTKEHSRGDLMGVLFKVYWSALKGLPRMWKKRREIQKRREITTRDMFNLLRRYGIRTKDIGLKG</sequence>
<dbReference type="STRING" id="909663.GCA_000512235_02168"/>
<accession>A0A351U2H1</accession>
<keyword evidence="2" id="KW-0328">Glycosyltransferase</keyword>
<keyword evidence="3" id="KW-0808">Transferase</keyword>
<dbReference type="Gene3D" id="3.90.550.10">
    <property type="entry name" value="Spore Coat Polysaccharide Biosynthesis Protein SpsA, Chain A"/>
    <property type="match status" value="1"/>
</dbReference>
<dbReference type="GO" id="GO:0016757">
    <property type="term" value="F:glycosyltransferase activity"/>
    <property type="evidence" value="ECO:0007669"/>
    <property type="project" value="UniProtKB-KW"/>
</dbReference>
<proteinExistence type="inferred from homology"/>
<evidence type="ECO:0000256" key="3">
    <source>
        <dbReference type="ARBA" id="ARBA00022679"/>
    </source>
</evidence>
<evidence type="ECO:0000259" key="4">
    <source>
        <dbReference type="Pfam" id="PF00535"/>
    </source>
</evidence>
<dbReference type="PANTHER" id="PTHR43179">
    <property type="entry name" value="RHAMNOSYLTRANSFERASE WBBL"/>
    <property type="match status" value="1"/>
</dbReference>
<dbReference type="CDD" id="cd04186">
    <property type="entry name" value="GT_2_like_c"/>
    <property type="match status" value="1"/>
</dbReference>
<dbReference type="Pfam" id="PF00535">
    <property type="entry name" value="Glycos_transf_2"/>
    <property type="match status" value="1"/>
</dbReference>
<evidence type="ECO:0000256" key="1">
    <source>
        <dbReference type="ARBA" id="ARBA00006739"/>
    </source>
</evidence>
<name>A0A351U2H1_9BACT</name>
<dbReference type="AlphaFoldDB" id="A0A351U2H1"/>
<gene>
    <name evidence="5" type="ORF">GXY80_05295</name>
</gene>
<dbReference type="Proteomes" id="UP000777265">
    <property type="component" value="Unassembled WGS sequence"/>
</dbReference>
<comment type="caution">
    <text evidence="5">The sequence shown here is derived from an EMBL/GenBank/DDBJ whole genome shotgun (WGS) entry which is preliminary data.</text>
</comment>
<protein>
    <submittedName>
        <fullName evidence="5">Glycosyltransferase family 2 protein</fullName>
    </submittedName>
</protein>
<dbReference type="SUPFAM" id="SSF53448">
    <property type="entry name" value="Nucleotide-diphospho-sugar transferases"/>
    <property type="match status" value="1"/>
</dbReference>
<feature type="domain" description="Glycosyltransferase 2-like" evidence="4">
    <location>
        <begin position="6"/>
        <end position="176"/>
    </location>
</feature>
<evidence type="ECO:0000256" key="2">
    <source>
        <dbReference type="ARBA" id="ARBA00022676"/>
    </source>
</evidence>
<dbReference type="InterPro" id="IPR001173">
    <property type="entry name" value="Glyco_trans_2-like"/>
</dbReference>
<organism evidence="5 6">
    <name type="scientific">Syntrophorhabdus aromaticivorans</name>
    <dbReference type="NCBI Taxonomy" id="328301"/>
    <lineage>
        <taxon>Bacteria</taxon>
        <taxon>Pseudomonadati</taxon>
        <taxon>Thermodesulfobacteriota</taxon>
        <taxon>Syntrophorhabdia</taxon>
        <taxon>Syntrophorhabdales</taxon>
        <taxon>Syntrophorhabdaceae</taxon>
        <taxon>Syntrophorhabdus</taxon>
    </lineage>
</organism>
<evidence type="ECO:0000313" key="5">
    <source>
        <dbReference type="EMBL" id="NLW34884.1"/>
    </source>
</evidence>
<dbReference type="InterPro" id="IPR029044">
    <property type="entry name" value="Nucleotide-diphossugar_trans"/>
</dbReference>
<dbReference type="PANTHER" id="PTHR43179:SF12">
    <property type="entry name" value="GALACTOFURANOSYLTRANSFERASE GLFT2"/>
    <property type="match status" value="1"/>
</dbReference>
<comment type="similarity">
    <text evidence="1">Belongs to the glycosyltransferase 2 family.</text>
</comment>
<reference evidence="5" key="1">
    <citation type="journal article" date="2020" name="Biotechnol. Biofuels">
        <title>New insights from the biogas microbiome by comprehensive genome-resolved metagenomics of nearly 1600 species originating from multiple anaerobic digesters.</title>
        <authorList>
            <person name="Campanaro S."/>
            <person name="Treu L."/>
            <person name="Rodriguez-R L.M."/>
            <person name="Kovalovszki A."/>
            <person name="Ziels R.M."/>
            <person name="Maus I."/>
            <person name="Zhu X."/>
            <person name="Kougias P.G."/>
            <person name="Basile A."/>
            <person name="Luo G."/>
            <person name="Schluter A."/>
            <person name="Konstantinidis K.T."/>
            <person name="Angelidaki I."/>
        </authorList>
    </citation>
    <scope>NUCLEOTIDE SEQUENCE</scope>
    <source>
        <strain evidence="5">AS06rmzACSIP_7</strain>
    </source>
</reference>